<feature type="non-terminal residue" evidence="5">
    <location>
        <position position="1"/>
    </location>
</feature>
<dbReference type="OrthoDB" id="416470at2759"/>
<dbReference type="PANTHER" id="PTHR13501:SF8">
    <property type="entry name" value="LARGE RIBOSOMAL SUBUNIT PROTEIN UL22M"/>
    <property type="match status" value="1"/>
</dbReference>
<dbReference type="SUPFAM" id="SSF54843">
    <property type="entry name" value="Ribosomal protein L22"/>
    <property type="match status" value="1"/>
</dbReference>
<keyword evidence="2 4" id="KW-0689">Ribosomal protein</keyword>
<dbReference type="FunCoup" id="A0A165ILD1">
    <property type="interactions" value="45"/>
</dbReference>
<dbReference type="CDD" id="cd00336">
    <property type="entry name" value="Ribosomal_L22"/>
    <property type="match status" value="1"/>
</dbReference>
<evidence type="ECO:0000256" key="2">
    <source>
        <dbReference type="ARBA" id="ARBA00022980"/>
    </source>
</evidence>
<dbReference type="EMBL" id="KV423928">
    <property type="protein sequence ID" value="KZT60725.1"/>
    <property type="molecule type" value="Genomic_DNA"/>
</dbReference>
<dbReference type="InterPro" id="IPR047867">
    <property type="entry name" value="Ribosomal_uL22_bac/org-type"/>
</dbReference>
<accession>A0A165ILD1</accession>
<proteinExistence type="inferred from homology"/>
<sequence length="145" mass="16750">RYRTATFKISHRKLNKLANQIGGKPIDSAILQMQFSAKRAASRIKSLLALGRNQAADRGMRTERMVVAEAWVNKGPKLMRMDIRGRGRFGIKHHPSARMHIVLKEGKTRAEKKEEALRKRIGLVRSAGWYREDVPIRNARPYYVW</sequence>
<evidence type="ECO:0000256" key="1">
    <source>
        <dbReference type="ARBA" id="ARBA00009451"/>
    </source>
</evidence>
<dbReference type="GO" id="GO:0003735">
    <property type="term" value="F:structural constituent of ribosome"/>
    <property type="evidence" value="ECO:0007669"/>
    <property type="project" value="InterPro"/>
</dbReference>
<dbReference type="InterPro" id="IPR036394">
    <property type="entry name" value="Ribosomal_uL22_sf"/>
</dbReference>
<evidence type="ECO:0000313" key="5">
    <source>
        <dbReference type="EMBL" id="KZT60725.1"/>
    </source>
</evidence>
<dbReference type="AlphaFoldDB" id="A0A165ILD1"/>
<evidence type="ECO:0000256" key="3">
    <source>
        <dbReference type="ARBA" id="ARBA00023274"/>
    </source>
</evidence>
<organism evidence="5 6">
    <name type="scientific">Calocera cornea HHB12733</name>
    <dbReference type="NCBI Taxonomy" id="1353952"/>
    <lineage>
        <taxon>Eukaryota</taxon>
        <taxon>Fungi</taxon>
        <taxon>Dikarya</taxon>
        <taxon>Basidiomycota</taxon>
        <taxon>Agaricomycotina</taxon>
        <taxon>Dacrymycetes</taxon>
        <taxon>Dacrymycetales</taxon>
        <taxon>Dacrymycetaceae</taxon>
        <taxon>Calocera</taxon>
    </lineage>
</organism>
<evidence type="ECO:0000313" key="6">
    <source>
        <dbReference type="Proteomes" id="UP000076842"/>
    </source>
</evidence>
<evidence type="ECO:0000256" key="4">
    <source>
        <dbReference type="RuleBase" id="RU004005"/>
    </source>
</evidence>
<keyword evidence="3 4" id="KW-0687">Ribonucleoprotein</keyword>
<name>A0A165ILD1_9BASI</name>
<dbReference type="Gene3D" id="3.90.470.10">
    <property type="entry name" value="Ribosomal protein L22/L17"/>
    <property type="match status" value="1"/>
</dbReference>
<dbReference type="Proteomes" id="UP000076842">
    <property type="component" value="Unassembled WGS sequence"/>
</dbReference>
<dbReference type="PANTHER" id="PTHR13501">
    <property type="entry name" value="CHLOROPLAST 50S RIBOSOMAL PROTEIN L22-RELATED"/>
    <property type="match status" value="1"/>
</dbReference>
<dbReference type="STRING" id="1353952.A0A165ILD1"/>
<dbReference type="Pfam" id="PF00237">
    <property type="entry name" value="Ribosomal_L22"/>
    <property type="match status" value="1"/>
</dbReference>
<dbReference type="InterPro" id="IPR001063">
    <property type="entry name" value="Ribosomal_uL22"/>
</dbReference>
<dbReference type="GO" id="GO:0006412">
    <property type="term" value="P:translation"/>
    <property type="evidence" value="ECO:0007669"/>
    <property type="project" value="InterPro"/>
</dbReference>
<keyword evidence="6" id="KW-1185">Reference proteome</keyword>
<dbReference type="InParanoid" id="A0A165ILD1"/>
<reference evidence="5 6" key="1">
    <citation type="journal article" date="2016" name="Mol. Biol. Evol.">
        <title>Comparative Genomics of Early-Diverging Mushroom-Forming Fungi Provides Insights into the Origins of Lignocellulose Decay Capabilities.</title>
        <authorList>
            <person name="Nagy L.G."/>
            <person name="Riley R."/>
            <person name="Tritt A."/>
            <person name="Adam C."/>
            <person name="Daum C."/>
            <person name="Floudas D."/>
            <person name="Sun H."/>
            <person name="Yadav J.S."/>
            <person name="Pangilinan J."/>
            <person name="Larsson K.H."/>
            <person name="Matsuura K."/>
            <person name="Barry K."/>
            <person name="Labutti K."/>
            <person name="Kuo R."/>
            <person name="Ohm R.A."/>
            <person name="Bhattacharya S.S."/>
            <person name="Shirouzu T."/>
            <person name="Yoshinaga Y."/>
            <person name="Martin F.M."/>
            <person name="Grigoriev I.V."/>
            <person name="Hibbett D.S."/>
        </authorList>
    </citation>
    <scope>NUCLEOTIDE SEQUENCE [LARGE SCALE GENOMIC DNA]</scope>
    <source>
        <strain evidence="5 6">HHB12733</strain>
    </source>
</reference>
<dbReference type="GO" id="GO:0005762">
    <property type="term" value="C:mitochondrial large ribosomal subunit"/>
    <property type="evidence" value="ECO:0007669"/>
    <property type="project" value="TreeGrafter"/>
</dbReference>
<comment type="similarity">
    <text evidence="1 4">Belongs to the universal ribosomal protein uL22 family.</text>
</comment>
<gene>
    <name evidence="5" type="ORF">CALCODRAFT_428882</name>
</gene>
<protein>
    <submittedName>
        <fullName evidence="5">Ribosomal protein L22</fullName>
    </submittedName>
</protein>